<evidence type="ECO:0000313" key="8">
    <source>
        <dbReference type="Proteomes" id="UP000835052"/>
    </source>
</evidence>
<keyword evidence="1" id="KW-0001">2Fe-2S</keyword>
<dbReference type="Proteomes" id="UP000835052">
    <property type="component" value="Unassembled WGS sequence"/>
</dbReference>
<evidence type="ECO:0000256" key="1">
    <source>
        <dbReference type="ARBA" id="ARBA00022714"/>
    </source>
</evidence>
<evidence type="ECO:0000256" key="2">
    <source>
        <dbReference type="ARBA" id="ARBA00022723"/>
    </source>
</evidence>
<keyword evidence="8" id="KW-1185">Reference proteome</keyword>
<dbReference type="InterPro" id="IPR042216">
    <property type="entry name" value="MitoNEET_CISD"/>
</dbReference>
<dbReference type="PANTHER" id="PTHR46491:SF3">
    <property type="entry name" value="CDGSH IRON-SULFUR DOMAIN-CONTAINING PROTEIN 3, MITOCHONDRIAL"/>
    <property type="match status" value="1"/>
</dbReference>
<dbReference type="InterPro" id="IPR018967">
    <property type="entry name" value="FeS-contain_CDGSH-typ"/>
</dbReference>
<feature type="domain" description="Iron-binding zinc finger CDGSH type" evidence="6">
    <location>
        <begin position="70"/>
        <end position="107"/>
    </location>
</feature>
<evidence type="ECO:0000256" key="3">
    <source>
        <dbReference type="ARBA" id="ARBA00023004"/>
    </source>
</evidence>
<evidence type="ECO:0000259" key="6">
    <source>
        <dbReference type="SMART" id="SM00704"/>
    </source>
</evidence>
<dbReference type="InterPro" id="IPR052950">
    <property type="entry name" value="CISD"/>
</dbReference>
<organism evidence="7 8">
    <name type="scientific">Caenorhabditis auriculariae</name>
    <dbReference type="NCBI Taxonomy" id="2777116"/>
    <lineage>
        <taxon>Eukaryota</taxon>
        <taxon>Metazoa</taxon>
        <taxon>Ecdysozoa</taxon>
        <taxon>Nematoda</taxon>
        <taxon>Chromadorea</taxon>
        <taxon>Rhabditida</taxon>
        <taxon>Rhabditina</taxon>
        <taxon>Rhabditomorpha</taxon>
        <taxon>Rhabditoidea</taxon>
        <taxon>Rhabditidae</taxon>
        <taxon>Peloderinae</taxon>
        <taxon>Caenorhabditis</taxon>
    </lineage>
</organism>
<reference evidence="7" key="1">
    <citation type="submission" date="2020-10" db="EMBL/GenBank/DDBJ databases">
        <authorList>
            <person name="Kikuchi T."/>
        </authorList>
    </citation>
    <scope>NUCLEOTIDE SEQUENCE</scope>
    <source>
        <strain evidence="7">NKZ352</strain>
    </source>
</reference>
<proteinExistence type="predicted"/>
<feature type="domain" description="Iron-binding zinc finger CDGSH type" evidence="6">
    <location>
        <begin position="31"/>
        <end position="68"/>
    </location>
</feature>
<comment type="cofactor">
    <cofactor evidence="5">
        <name>[2Fe-2S] cluster</name>
        <dbReference type="ChEBI" id="CHEBI:190135"/>
    </cofactor>
</comment>
<dbReference type="Pfam" id="PF09360">
    <property type="entry name" value="zf-CDGSH"/>
    <property type="match status" value="1"/>
</dbReference>
<gene>
    <name evidence="7" type="ORF">CAUJ_LOCUS3812</name>
</gene>
<dbReference type="AlphaFoldDB" id="A0A8S1GY85"/>
<dbReference type="OrthoDB" id="15717at2759"/>
<dbReference type="GO" id="GO:0046872">
    <property type="term" value="F:metal ion binding"/>
    <property type="evidence" value="ECO:0007669"/>
    <property type="project" value="UniProtKB-KW"/>
</dbReference>
<comment type="caution">
    <text evidence="7">The sequence shown here is derived from an EMBL/GenBank/DDBJ whole genome shotgun (WGS) entry which is preliminary data.</text>
</comment>
<evidence type="ECO:0000256" key="4">
    <source>
        <dbReference type="ARBA" id="ARBA00023014"/>
    </source>
</evidence>
<sequence length="142" mass="15553">MTNSIRGKAKGVIINNPSADFLTYKGQAADHKPKRIELEAGKTYSWCSCGLSVSQPFCDGTHKVPGLSTARPIRFQVEKTGTYNVCNCKQTSTRPLCDGAHKDVSREPHHTAATRFVAFDESPVYDGVARKLGYKTKNGGFQ</sequence>
<dbReference type="PANTHER" id="PTHR46491">
    <property type="entry name" value="CDGSH IRON SULFUR DOMAIN PROTEIN HOMOLOG"/>
    <property type="match status" value="1"/>
</dbReference>
<name>A0A8S1GY85_9PELO</name>
<evidence type="ECO:0000313" key="7">
    <source>
        <dbReference type="EMBL" id="CAD6187893.1"/>
    </source>
</evidence>
<keyword evidence="4" id="KW-0411">Iron-sulfur</keyword>
<protein>
    <recommendedName>
        <fullName evidence="6">Iron-binding zinc finger CDGSH type domain-containing protein</fullName>
    </recommendedName>
</protein>
<keyword evidence="2" id="KW-0479">Metal-binding</keyword>
<evidence type="ECO:0000256" key="5">
    <source>
        <dbReference type="ARBA" id="ARBA00034078"/>
    </source>
</evidence>
<dbReference type="GO" id="GO:0005739">
    <property type="term" value="C:mitochondrion"/>
    <property type="evidence" value="ECO:0007669"/>
    <property type="project" value="TreeGrafter"/>
</dbReference>
<dbReference type="Gene3D" id="3.40.5.90">
    <property type="entry name" value="CDGSH iron-sulfur domain, mitoNEET-type"/>
    <property type="match status" value="2"/>
</dbReference>
<dbReference type="SMART" id="SM00704">
    <property type="entry name" value="ZnF_CDGSH"/>
    <property type="match status" value="2"/>
</dbReference>
<dbReference type="GO" id="GO:0051537">
    <property type="term" value="F:2 iron, 2 sulfur cluster binding"/>
    <property type="evidence" value="ECO:0007669"/>
    <property type="project" value="UniProtKB-KW"/>
</dbReference>
<keyword evidence="3" id="KW-0408">Iron</keyword>
<accession>A0A8S1GY85</accession>
<dbReference type="EMBL" id="CAJGYM010000007">
    <property type="protein sequence ID" value="CAD6187893.1"/>
    <property type="molecule type" value="Genomic_DNA"/>
</dbReference>